<feature type="compositionally biased region" description="Basic and acidic residues" evidence="1">
    <location>
        <begin position="7"/>
        <end position="18"/>
    </location>
</feature>
<proteinExistence type="predicted"/>
<dbReference type="EMBL" id="PNYC01000001">
    <property type="protein sequence ID" value="PMS38447.1"/>
    <property type="molecule type" value="Genomic_DNA"/>
</dbReference>
<accession>A0A2N7XA11</accession>
<name>A0A2N7XA11_9BURK</name>
<dbReference type="RefSeq" id="WP_102606695.1">
    <property type="nucleotide sequence ID" value="NZ_PNYC01000001.1"/>
</dbReference>
<dbReference type="AlphaFoldDB" id="A0A2N7XA11"/>
<comment type="caution">
    <text evidence="2">The sequence shown here is derived from an EMBL/GenBank/DDBJ whole genome shotgun (WGS) entry which is preliminary data.</text>
</comment>
<organism evidence="2 3">
    <name type="scientific">Trinickia symbiotica</name>
    <dbReference type="NCBI Taxonomy" id="863227"/>
    <lineage>
        <taxon>Bacteria</taxon>
        <taxon>Pseudomonadati</taxon>
        <taxon>Pseudomonadota</taxon>
        <taxon>Betaproteobacteria</taxon>
        <taxon>Burkholderiales</taxon>
        <taxon>Burkholderiaceae</taxon>
        <taxon>Trinickia</taxon>
    </lineage>
</organism>
<feature type="region of interest" description="Disordered" evidence="1">
    <location>
        <begin position="64"/>
        <end position="91"/>
    </location>
</feature>
<evidence type="ECO:0000313" key="3">
    <source>
        <dbReference type="Proteomes" id="UP000235777"/>
    </source>
</evidence>
<keyword evidence="3" id="KW-1185">Reference proteome</keyword>
<feature type="compositionally biased region" description="Low complexity" evidence="1">
    <location>
        <begin position="80"/>
        <end position="91"/>
    </location>
</feature>
<reference evidence="2 3" key="1">
    <citation type="submission" date="2018-01" db="EMBL/GenBank/DDBJ databases">
        <title>Whole genome analyses suggest that Burkholderia sensu lato contains two further novel genera in the rhizoxinica-symbiotica group Mycetohabitans gen. nov., and Trinickia gen. nov.: implications for the evolution of diazotrophy and nodulation in the Burkholderiaceae.</title>
        <authorList>
            <person name="Estrada-de los Santos P."/>
            <person name="Palmer M."/>
            <person name="Chavez-Ramirez B."/>
            <person name="Beukes C."/>
            <person name="Steenkamp E.T."/>
            <person name="Hirsch A.M."/>
            <person name="Manyaka P."/>
            <person name="Maluk M."/>
            <person name="Lafos M."/>
            <person name="Crook M."/>
            <person name="Gross E."/>
            <person name="Simon M.F."/>
            <person name="Bueno dos Reis Junior F."/>
            <person name="Poole P.S."/>
            <person name="Venter S.N."/>
            <person name="James E.K."/>
        </authorList>
    </citation>
    <scope>NUCLEOTIDE SEQUENCE [LARGE SCALE GENOMIC DNA]</scope>
    <source>
        <strain evidence="2 3">JPY 581</strain>
    </source>
</reference>
<feature type="region of interest" description="Disordered" evidence="1">
    <location>
        <begin position="1"/>
        <end position="21"/>
    </location>
</feature>
<sequence length="91" mass="9686">MSAFSDIDYREDGPEDVHSIAGSTREPFTLAHVARTLPACSMVNDSPIAAAALDRIKGILRERQGRNRPGQSTTPAGSVGAARRAFYAGRA</sequence>
<evidence type="ECO:0000313" key="2">
    <source>
        <dbReference type="EMBL" id="PMS38447.1"/>
    </source>
</evidence>
<protein>
    <submittedName>
        <fullName evidence="2">Uncharacterized protein</fullName>
    </submittedName>
</protein>
<gene>
    <name evidence="2" type="ORF">C0Z20_00750</name>
</gene>
<evidence type="ECO:0000256" key="1">
    <source>
        <dbReference type="SAM" id="MobiDB-lite"/>
    </source>
</evidence>
<dbReference type="Proteomes" id="UP000235777">
    <property type="component" value="Unassembled WGS sequence"/>
</dbReference>